<evidence type="ECO:0000313" key="1">
    <source>
        <dbReference type="EMBL" id="KAG7089264.1"/>
    </source>
</evidence>
<sequence>MLAISIYCLTISTGLGKFSPSVNHFFLIHHQPPNLTFTSDLSTAYSYEQISSIMRASSPDQLDVPRLYQEATSYFKSLVPAQPEVIATFRCDWAEDAMALSIKFHITEVQKPLIYYLIAHSELDRFPSWVAPDMVERIKQQVETIMPRLIDQFSPVIFTPPPTSHMECTDIIADRWMTLVITPALRDGGTGKPLDFLETMKGLEWEREGVCKDCVADKRDEWMEEQRKIWELLDGWISETQK</sequence>
<dbReference type="EMBL" id="CM032187">
    <property type="protein sequence ID" value="KAG7089264.1"/>
    <property type="molecule type" value="Genomic_DNA"/>
</dbReference>
<dbReference type="KEGG" id="more:E1B28_010962"/>
<organism evidence="1 2">
    <name type="scientific">Marasmius oreades</name>
    <name type="common">fairy-ring Marasmius</name>
    <dbReference type="NCBI Taxonomy" id="181124"/>
    <lineage>
        <taxon>Eukaryota</taxon>
        <taxon>Fungi</taxon>
        <taxon>Dikarya</taxon>
        <taxon>Basidiomycota</taxon>
        <taxon>Agaricomycotina</taxon>
        <taxon>Agaricomycetes</taxon>
        <taxon>Agaricomycetidae</taxon>
        <taxon>Agaricales</taxon>
        <taxon>Marasmiineae</taxon>
        <taxon>Marasmiaceae</taxon>
        <taxon>Marasmius</taxon>
    </lineage>
</organism>
<name>A0A9P7RT55_9AGAR</name>
<dbReference type="RefSeq" id="XP_043005734.1">
    <property type="nucleotide sequence ID" value="XM_043155950.1"/>
</dbReference>
<protein>
    <submittedName>
        <fullName evidence="1">Uncharacterized protein</fullName>
    </submittedName>
</protein>
<dbReference type="AlphaFoldDB" id="A0A9P7RT55"/>
<proteinExistence type="predicted"/>
<keyword evidence="2" id="KW-1185">Reference proteome</keyword>
<gene>
    <name evidence="1" type="ORF">E1B28_010962</name>
</gene>
<dbReference type="Proteomes" id="UP001049176">
    <property type="component" value="Chromosome 7"/>
</dbReference>
<dbReference type="OrthoDB" id="3249359at2759"/>
<dbReference type="GeneID" id="66080037"/>
<accession>A0A9P7RT55</accession>
<comment type="caution">
    <text evidence="1">The sequence shown here is derived from an EMBL/GenBank/DDBJ whole genome shotgun (WGS) entry which is preliminary data.</text>
</comment>
<reference evidence="1" key="1">
    <citation type="journal article" date="2021" name="Genome Biol. Evol.">
        <title>The assembled and annotated genome of the fairy-ring fungus Marasmius oreades.</title>
        <authorList>
            <person name="Hiltunen M."/>
            <person name="Ament-Velasquez S.L."/>
            <person name="Johannesson H."/>
        </authorList>
    </citation>
    <scope>NUCLEOTIDE SEQUENCE</scope>
    <source>
        <strain evidence="1">03SP1</strain>
    </source>
</reference>
<evidence type="ECO:0000313" key="2">
    <source>
        <dbReference type="Proteomes" id="UP001049176"/>
    </source>
</evidence>